<dbReference type="Gene3D" id="3.80.10.10">
    <property type="entry name" value="Ribonuclease Inhibitor"/>
    <property type="match status" value="1"/>
</dbReference>
<protein>
    <recommendedName>
        <fullName evidence="7">LRRCT domain-containing protein</fullName>
    </recommendedName>
</protein>
<keyword evidence="1" id="KW-0433">Leucine-rich repeat</keyword>
<evidence type="ECO:0000256" key="2">
    <source>
        <dbReference type="ARBA" id="ARBA00022737"/>
    </source>
</evidence>
<keyword evidence="4" id="KW-0812">Transmembrane</keyword>
<dbReference type="InterPro" id="IPR001611">
    <property type="entry name" value="Leu-rich_rpt"/>
</dbReference>
<dbReference type="PANTHER" id="PTHR24369:SF211">
    <property type="entry name" value="LEUCINE-RICH REPEAT-CONTAINING PROTEIN 15-LIKE"/>
    <property type="match status" value="1"/>
</dbReference>
<dbReference type="PANTHER" id="PTHR24369">
    <property type="entry name" value="ANTIGEN BSP, PUTATIVE-RELATED"/>
    <property type="match status" value="1"/>
</dbReference>
<feature type="compositionally biased region" description="Low complexity" evidence="3">
    <location>
        <begin position="267"/>
        <end position="277"/>
    </location>
</feature>
<feature type="compositionally biased region" description="Acidic residues" evidence="3">
    <location>
        <begin position="361"/>
        <end position="370"/>
    </location>
</feature>
<name>A0ABN8QJY1_9CNID</name>
<dbReference type="EMBL" id="CALNXK010000133">
    <property type="protein sequence ID" value="CAH3165466.1"/>
    <property type="molecule type" value="Genomic_DNA"/>
</dbReference>
<evidence type="ECO:0000313" key="5">
    <source>
        <dbReference type="EMBL" id="CAH3165466.1"/>
    </source>
</evidence>
<accession>A0ABN8QJY1</accession>
<reference evidence="5 6" key="1">
    <citation type="submission" date="2022-05" db="EMBL/GenBank/DDBJ databases">
        <authorList>
            <consortium name="Genoscope - CEA"/>
            <person name="William W."/>
        </authorList>
    </citation>
    <scope>NUCLEOTIDE SEQUENCE [LARGE SCALE GENOMIC DNA]</scope>
</reference>
<dbReference type="Proteomes" id="UP001159405">
    <property type="component" value="Unassembled WGS sequence"/>
</dbReference>
<organism evidence="5 6">
    <name type="scientific">Porites lobata</name>
    <dbReference type="NCBI Taxonomy" id="104759"/>
    <lineage>
        <taxon>Eukaryota</taxon>
        <taxon>Metazoa</taxon>
        <taxon>Cnidaria</taxon>
        <taxon>Anthozoa</taxon>
        <taxon>Hexacorallia</taxon>
        <taxon>Scleractinia</taxon>
        <taxon>Fungiina</taxon>
        <taxon>Poritidae</taxon>
        <taxon>Porites</taxon>
    </lineage>
</organism>
<evidence type="ECO:0000256" key="3">
    <source>
        <dbReference type="SAM" id="MobiDB-lite"/>
    </source>
</evidence>
<feature type="compositionally biased region" description="Basic and acidic residues" evidence="3">
    <location>
        <begin position="193"/>
        <end position="207"/>
    </location>
</feature>
<feature type="region of interest" description="Disordered" evidence="3">
    <location>
        <begin position="179"/>
        <end position="370"/>
    </location>
</feature>
<dbReference type="InterPro" id="IPR050541">
    <property type="entry name" value="LRR_TM_domain-containing"/>
</dbReference>
<evidence type="ECO:0000256" key="1">
    <source>
        <dbReference type="ARBA" id="ARBA00022614"/>
    </source>
</evidence>
<evidence type="ECO:0000313" key="6">
    <source>
        <dbReference type="Proteomes" id="UP001159405"/>
    </source>
</evidence>
<feature type="compositionally biased region" description="Low complexity" evidence="3">
    <location>
        <begin position="323"/>
        <end position="334"/>
    </location>
</feature>
<evidence type="ECO:0008006" key="7">
    <source>
        <dbReference type="Google" id="ProtNLM"/>
    </source>
</evidence>
<keyword evidence="2" id="KW-0677">Repeat</keyword>
<comment type="caution">
    <text evidence="5">The sequence shown here is derived from an EMBL/GenBank/DDBJ whole genome shotgun (WGS) entry which is preliminary data.</text>
</comment>
<dbReference type="Pfam" id="PF13855">
    <property type="entry name" value="LRR_8"/>
    <property type="match status" value="1"/>
</dbReference>
<dbReference type="PROSITE" id="PS51450">
    <property type="entry name" value="LRR"/>
    <property type="match status" value="1"/>
</dbReference>
<dbReference type="SUPFAM" id="SSF52058">
    <property type="entry name" value="L domain-like"/>
    <property type="match status" value="1"/>
</dbReference>
<sequence length="370" mass="41735">MRHFREIRFLNKVLSAFRDLSRGQISDIEKKDLEAYKNLHFLDIRHNQIKSVSPGLFSDMTTLRELYVSYNPWSCDTTTLHVLQMELIALADKNSHLNNFDGGKMECFDPPNMKGKKPLHSAHFKVLHVHKLMKGRMADQHQIPAGVIVLSVFLVMLLFTAVGGAVWVFRENLQDFASSSDDEATVKPANNKKTPDELSKKSIFKENMKKRRRMSQGLPASQSNTASNSDDEARVKPANKKTPNELSKKSILMKNMKKWHRMSHGLQASQSQSAPSSDGEATVTPANNKKTPDKLDSDTVLIDSMKKRRRMSQGLPTTDVKGESNSENEAEVNSTCNLEERMSRQRRQSCGFAEGENSSFSEEDSGFTPQ</sequence>
<proteinExistence type="predicted"/>
<feature type="compositionally biased region" description="Polar residues" evidence="3">
    <location>
        <begin position="218"/>
        <end position="228"/>
    </location>
</feature>
<keyword evidence="4" id="KW-0472">Membrane</keyword>
<keyword evidence="6" id="KW-1185">Reference proteome</keyword>
<feature type="transmembrane region" description="Helical" evidence="4">
    <location>
        <begin position="143"/>
        <end position="169"/>
    </location>
</feature>
<evidence type="ECO:0000256" key="4">
    <source>
        <dbReference type="SAM" id="Phobius"/>
    </source>
</evidence>
<dbReference type="InterPro" id="IPR032675">
    <property type="entry name" value="LRR_dom_sf"/>
</dbReference>
<gene>
    <name evidence="5" type="ORF">PLOB_00007219</name>
</gene>
<keyword evidence="4" id="KW-1133">Transmembrane helix</keyword>